<dbReference type="InterPro" id="IPR019734">
    <property type="entry name" value="TPR_rpt"/>
</dbReference>
<keyword evidence="3" id="KW-1185">Reference proteome</keyword>
<evidence type="ECO:0000313" key="3">
    <source>
        <dbReference type="Proteomes" id="UP001220010"/>
    </source>
</evidence>
<evidence type="ECO:0000313" key="2">
    <source>
        <dbReference type="EMBL" id="MDF0591121.1"/>
    </source>
</evidence>
<dbReference type="InterPro" id="IPR011990">
    <property type="entry name" value="TPR-like_helical_dom_sf"/>
</dbReference>
<dbReference type="RefSeq" id="WP_316966860.1">
    <property type="nucleotide sequence ID" value="NZ_JARFPK010000027.1"/>
</dbReference>
<dbReference type="Gene3D" id="1.25.40.10">
    <property type="entry name" value="Tetratricopeptide repeat domain"/>
    <property type="match status" value="1"/>
</dbReference>
<dbReference type="PROSITE" id="PS50005">
    <property type="entry name" value="TPR"/>
    <property type="match status" value="1"/>
</dbReference>
<accession>A0ABT5X8T7</accession>
<dbReference type="Proteomes" id="UP001220010">
    <property type="component" value="Unassembled WGS sequence"/>
</dbReference>
<name>A0ABT5X8T7_9EURY</name>
<protein>
    <submittedName>
        <fullName evidence="2">Tetratricopeptide repeat protein</fullName>
    </submittedName>
</protein>
<proteinExistence type="predicted"/>
<dbReference type="EMBL" id="JARFPK010000027">
    <property type="protein sequence ID" value="MDF0591121.1"/>
    <property type="molecule type" value="Genomic_DNA"/>
</dbReference>
<dbReference type="SUPFAM" id="SSF48452">
    <property type="entry name" value="TPR-like"/>
    <property type="match status" value="1"/>
</dbReference>
<sequence length="56" mass="6326">MTRMKLISEEAESWNNKGSALGSQGKYDEALQAFDEALHVDPENATAWYNRGFALY</sequence>
<evidence type="ECO:0000256" key="1">
    <source>
        <dbReference type="PROSITE-ProRule" id="PRU00339"/>
    </source>
</evidence>
<dbReference type="Pfam" id="PF13414">
    <property type="entry name" value="TPR_11"/>
    <property type="match status" value="1"/>
</dbReference>
<keyword evidence="1" id="KW-0802">TPR repeat</keyword>
<organism evidence="2 3">
    <name type="scientific">Candidatus Methanocrinis natronophilus</name>
    <dbReference type="NCBI Taxonomy" id="3033396"/>
    <lineage>
        <taxon>Archaea</taxon>
        <taxon>Methanobacteriati</taxon>
        <taxon>Methanobacteriota</taxon>
        <taxon>Stenosarchaea group</taxon>
        <taxon>Methanomicrobia</taxon>
        <taxon>Methanotrichales</taxon>
        <taxon>Methanotrichaceae</taxon>
        <taxon>Methanocrinis</taxon>
    </lineage>
</organism>
<gene>
    <name evidence="2" type="ORF">P0O15_08060</name>
</gene>
<dbReference type="SMART" id="SM00028">
    <property type="entry name" value="TPR"/>
    <property type="match status" value="1"/>
</dbReference>
<feature type="repeat" description="TPR" evidence="1">
    <location>
        <begin position="11"/>
        <end position="44"/>
    </location>
</feature>
<dbReference type="PROSITE" id="PS50293">
    <property type="entry name" value="TPR_REGION"/>
    <property type="match status" value="1"/>
</dbReference>
<comment type="caution">
    <text evidence="2">The sequence shown here is derived from an EMBL/GenBank/DDBJ whole genome shotgun (WGS) entry which is preliminary data.</text>
</comment>
<reference evidence="2 3" key="1">
    <citation type="submission" date="2023-03" db="EMBL/GenBank/DDBJ databases">
        <title>WGS of Methanotrichaceae archaeon Mx.</title>
        <authorList>
            <person name="Sorokin D.Y."/>
            <person name="Merkel A.Y."/>
        </authorList>
    </citation>
    <scope>NUCLEOTIDE SEQUENCE [LARGE SCALE GENOMIC DNA]</scope>
    <source>
        <strain evidence="2 3">Mx</strain>
    </source>
</reference>